<dbReference type="Pfam" id="PF00583">
    <property type="entry name" value="Acetyltransf_1"/>
    <property type="match status" value="1"/>
</dbReference>
<gene>
    <name evidence="2" type="ORF">SAMN05192589_1274</name>
</gene>
<dbReference type="STRING" id="187868.SAMN05192589_1274"/>
<organism evidence="2 3">
    <name type="scientific">Paracidovorax valerianellae</name>
    <dbReference type="NCBI Taxonomy" id="187868"/>
    <lineage>
        <taxon>Bacteria</taxon>
        <taxon>Pseudomonadati</taxon>
        <taxon>Pseudomonadota</taxon>
        <taxon>Betaproteobacteria</taxon>
        <taxon>Burkholderiales</taxon>
        <taxon>Comamonadaceae</taxon>
        <taxon>Paracidovorax</taxon>
    </lineage>
</organism>
<evidence type="ECO:0000313" key="2">
    <source>
        <dbReference type="EMBL" id="SDE71283.1"/>
    </source>
</evidence>
<evidence type="ECO:0000313" key="3">
    <source>
        <dbReference type="Proteomes" id="UP000198781"/>
    </source>
</evidence>
<dbReference type="Proteomes" id="UP000198781">
    <property type="component" value="Unassembled WGS sequence"/>
</dbReference>
<dbReference type="EMBL" id="FMZC01000027">
    <property type="protein sequence ID" value="SDE71283.1"/>
    <property type="molecule type" value="Genomic_DNA"/>
</dbReference>
<accession>A0A1G7F5Q6</accession>
<proteinExistence type="predicted"/>
<protein>
    <recommendedName>
        <fullName evidence="1">N-acetyltransferase domain-containing protein</fullName>
    </recommendedName>
</protein>
<keyword evidence="3" id="KW-1185">Reference proteome</keyword>
<reference evidence="2 3" key="1">
    <citation type="submission" date="2016-10" db="EMBL/GenBank/DDBJ databases">
        <authorList>
            <person name="de Groot N.N."/>
        </authorList>
    </citation>
    <scope>NUCLEOTIDE SEQUENCE [LARGE SCALE GENOMIC DNA]</scope>
    <source>
        <strain evidence="2 3">DSM 16619</strain>
    </source>
</reference>
<dbReference type="SUPFAM" id="SSF55729">
    <property type="entry name" value="Acyl-CoA N-acyltransferases (Nat)"/>
    <property type="match status" value="1"/>
</dbReference>
<dbReference type="GO" id="GO:0016747">
    <property type="term" value="F:acyltransferase activity, transferring groups other than amino-acyl groups"/>
    <property type="evidence" value="ECO:0007669"/>
    <property type="project" value="InterPro"/>
</dbReference>
<dbReference type="OrthoDB" id="7062232at2"/>
<dbReference type="Gene3D" id="3.40.630.30">
    <property type="match status" value="1"/>
</dbReference>
<sequence length="199" mass="22792">MKVSNREVFVSNFLSRWLVQRRLAHVPKITVDVTRNYYMTFTAPNPDVKVIIKNEAGITVGRACYAVSPLNDRVYIFEVEILSAHRRQGYGTALLLFLAQTYDLPITVVKELYSACSFWRFARGLGSAGIRLTQQLSVSDMASEAERWAHLQPKARQLEFSELLDRNFVFSRIYSAIDDLVWAIKGLCSFLMPSSLKFR</sequence>
<dbReference type="CDD" id="cd04301">
    <property type="entry name" value="NAT_SF"/>
    <property type="match status" value="1"/>
</dbReference>
<dbReference type="AlphaFoldDB" id="A0A1G7F5Q6"/>
<name>A0A1G7F5Q6_9BURK</name>
<dbReference type="InterPro" id="IPR016181">
    <property type="entry name" value="Acyl_CoA_acyltransferase"/>
</dbReference>
<dbReference type="InterPro" id="IPR000182">
    <property type="entry name" value="GNAT_dom"/>
</dbReference>
<feature type="domain" description="N-acetyltransferase" evidence="1">
    <location>
        <begin position="42"/>
        <end position="100"/>
    </location>
</feature>
<evidence type="ECO:0000259" key="1">
    <source>
        <dbReference type="Pfam" id="PF00583"/>
    </source>
</evidence>